<evidence type="ECO:0000259" key="8">
    <source>
        <dbReference type="PROSITE" id="PS51078"/>
    </source>
</evidence>
<protein>
    <recommendedName>
        <fullName evidence="6">Glycerol operon regulatory protein</fullName>
    </recommendedName>
</protein>
<keyword evidence="1" id="KW-0319">Glycerol metabolism</keyword>
<name>A0A1H1TYN5_9ACTN</name>
<accession>A0A1H1TYN5</accession>
<evidence type="ECO:0000256" key="1">
    <source>
        <dbReference type="ARBA" id="ARBA00022798"/>
    </source>
</evidence>
<dbReference type="InterPro" id="IPR036388">
    <property type="entry name" value="WH-like_DNA-bd_sf"/>
</dbReference>
<gene>
    <name evidence="9" type="ORF">SAMN04489812_2563</name>
</gene>
<evidence type="ECO:0000313" key="9">
    <source>
        <dbReference type="EMBL" id="SDS65066.1"/>
    </source>
</evidence>
<dbReference type="Gene3D" id="3.30.450.40">
    <property type="match status" value="1"/>
</dbReference>
<comment type="function">
    <text evidence="5">May be an activator protein for the gylABX operon.</text>
</comment>
<keyword evidence="2" id="KW-0805">Transcription regulation</keyword>
<feature type="domain" description="HTH iclR-type" evidence="7">
    <location>
        <begin position="8"/>
        <end position="68"/>
    </location>
</feature>
<dbReference type="GO" id="GO:0003700">
    <property type="term" value="F:DNA-binding transcription factor activity"/>
    <property type="evidence" value="ECO:0007669"/>
    <property type="project" value="TreeGrafter"/>
</dbReference>
<dbReference type="AlphaFoldDB" id="A0A1H1TYN5"/>
<dbReference type="PANTHER" id="PTHR30136">
    <property type="entry name" value="HELIX-TURN-HELIX TRANSCRIPTIONAL REGULATOR, ICLR FAMILY"/>
    <property type="match status" value="1"/>
</dbReference>
<dbReference type="Proteomes" id="UP000199103">
    <property type="component" value="Chromosome I"/>
</dbReference>
<dbReference type="InterPro" id="IPR014757">
    <property type="entry name" value="Tscrpt_reg_IclR_C"/>
</dbReference>
<dbReference type="RefSeq" id="WP_231920316.1">
    <property type="nucleotide sequence ID" value="NZ_LT629772.1"/>
</dbReference>
<organism evidence="9 10">
    <name type="scientific">Microlunatus soli</name>
    <dbReference type="NCBI Taxonomy" id="630515"/>
    <lineage>
        <taxon>Bacteria</taxon>
        <taxon>Bacillati</taxon>
        <taxon>Actinomycetota</taxon>
        <taxon>Actinomycetes</taxon>
        <taxon>Propionibacteriales</taxon>
        <taxon>Propionibacteriaceae</taxon>
        <taxon>Microlunatus</taxon>
    </lineage>
</organism>
<evidence type="ECO:0000256" key="4">
    <source>
        <dbReference type="ARBA" id="ARBA00023163"/>
    </source>
</evidence>
<dbReference type="SMART" id="SM00346">
    <property type="entry name" value="HTH_ICLR"/>
    <property type="match status" value="1"/>
</dbReference>
<feature type="domain" description="IclR-ED" evidence="8">
    <location>
        <begin position="64"/>
        <end position="248"/>
    </location>
</feature>
<keyword evidence="4" id="KW-0804">Transcription</keyword>
<dbReference type="GO" id="GO:0003677">
    <property type="term" value="F:DNA binding"/>
    <property type="evidence" value="ECO:0007669"/>
    <property type="project" value="UniProtKB-KW"/>
</dbReference>
<evidence type="ECO:0000313" key="10">
    <source>
        <dbReference type="Proteomes" id="UP000199103"/>
    </source>
</evidence>
<dbReference type="Pfam" id="PF09339">
    <property type="entry name" value="HTH_IclR"/>
    <property type="match status" value="1"/>
</dbReference>
<evidence type="ECO:0000256" key="2">
    <source>
        <dbReference type="ARBA" id="ARBA00023015"/>
    </source>
</evidence>
<dbReference type="SUPFAM" id="SSF46785">
    <property type="entry name" value="Winged helix' DNA-binding domain"/>
    <property type="match status" value="1"/>
</dbReference>
<dbReference type="InterPro" id="IPR036390">
    <property type="entry name" value="WH_DNA-bd_sf"/>
</dbReference>
<dbReference type="FunFam" id="1.10.10.10:FF:000056">
    <property type="entry name" value="IclR family transcriptional regulator"/>
    <property type="match status" value="1"/>
</dbReference>
<dbReference type="GO" id="GO:0006071">
    <property type="term" value="P:glycerol metabolic process"/>
    <property type="evidence" value="ECO:0007669"/>
    <property type="project" value="UniProtKB-KW"/>
</dbReference>
<dbReference type="EMBL" id="LT629772">
    <property type="protein sequence ID" value="SDS65066.1"/>
    <property type="molecule type" value="Genomic_DNA"/>
</dbReference>
<dbReference type="SUPFAM" id="SSF55781">
    <property type="entry name" value="GAF domain-like"/>
    <property type="match status" value="1"/>
</dbReference>
<dbReference type="PROSITE" id="PS51077">
    <property type="entry name" value="HTH_ICLR"/>
    <property type="match status" value="1"/>
</dbReference>
<dbReference type="PROSITE" id="PS51078">
    <property type="entry name" value="ICLR_ED"/>
    <property type="match status" value="1"/>
</dbReference>
<dbReference type="GO" id="GO:0045892">
    <property type="term" value="P:negative regulation of DNA-templated transcription"/>
    <property type="evidence" value="ECO:0007669"/>
    <property type="project" value="TreeGrafter"/>
</dbReference>
<dbReference type="STRING" id="630515.SAMN04489812_2563"/>
<dbReference type="PANTHER" id="PTHR30136:SF24">
    <property type="entry name" value="HTH-TYPE TRANSCRIPTIONAL REPRESSOR ALLR"/>
    <property type="match status" value="1"/>
</dbReference>
<keyword evidence="3" id="KW-0238">DNA-binding</keyword>
<proteinExistence type="predicted"/>
<dbReference type="InterPro" id="IPR029016">
    <property type="entry name" value="GAF-like_dom_sf"/>
</dbReference>
<evidence type="ECO:0000256" key="3">
    <source>
        <dbReference type="ARBA" id="ARBA00023125"/>
    </source>
</evidence>
<evidence type="ECO:0000259" key="7">
    <source>
        <dbReference type="PROSITE" id="PS51077"/>
    </source>
</evidence>
<dbReference type="InterPro" id="IPR050707">
    <property type="entry name" value="HTH_MetabolicPath_Reg"/>
</dbReference>
<dbReference type="Gene3D" id="1.10.10.10">
    <property type="entry name" value="Winged helix-like DNA-binding domain superfamily/Winged helix DNA-binding domain"/>
    <property type="match status" value="1"/>
</dbReference>
<sequence length="254" mass="27258">MTKRGGGVQSVERAFALLELMVERGDQSLTELAQAMDLPVPTIHRFLQTLVGLGYARQRDNRRYGLGLGLARLASPVGTEFSPIAQPHLASLVAEIGESANLAVLDGNMVVYVAHVPSPHAMRLFTENGHRAHTHATGVGKAILAQLPEAHIDRILDRAGMPAATSRTITDRAKLHRELAKINRQGYATDAGEQEDGVFCYAVPVLGLPISMAVSVSGPTFRMTKELGAKAIPLLQAEAEALRRDFAGPLSDVT</sequence>
<dbReference type="Pfam" id="PF01614">
    <property type="entry name" value="IclR_C"/>
    <property type="match status" value="1"/>
</dbReference>
<evidence type="ECO:0000256" key="6">
    <source>
        <dbReference type="ARBA" id="ARBA00070406"/>
    </source>
</evidence>
<keyword evidence="10" id="KW-1185">Reference proteome</keyword>
<dbReference type="InterPro" id="IPR005471">
    <property type="entry name" value="Tscrpt_reg_IclR_N"/>
</dbReference>
<reference evidence="9 10" key="1">
    <citation type="submission" date="2016-10" db="EMBL/GenBank/DDBJ databases">
        <authorList>
            <person name="de Groot N.N."/>
        </authorList>
    </citation>
    <scope>NUCLEOTIDE SEQUENCE [LARGE SCALE GENOMIC DNA]</scope>
    <source>
        <strain evidence="9 10">DSM 21800</strain>
    </source>
</reference>
<evidence type="ECO:0000256" key="5">
    <source>
        <dbReference type="ARBA" id="ARBA00058938"/>
    </source>
</evidence>